<name>A0A8I5MXB7_PAPAN</name>
<comment type="subcellular location">
    <subcellularLocation>
        <location evidence="5">Cytoplasm</location>
        <location evidence="5">Cytosol</location>
    </subcellularLocation>
    <subcellularLocation>
        <location evidence="5">Nucleus</location>
    </subcellularLocation>
    <text evidence="5">Predominantly cytosolic. Some fraction is nuclear.</text>
</comment>
<comment type="domain">
    <text evidence="5">The main chain amide nitrogen atoms of the second glycine and its adjacent residue in the HGGXW motif define the oxyanion hole, and stabilize the oxyanion that forms during the nucleophilic attack by the catalytic serine during substrate cleavage.</text>
</comment>
<dbReference type="Ensembl" id="ENSPANT00000069736.1">
    <property type="protein sequence ID" value="ENSPANP00000050265.1"/>
    <property type="gene ID" value="ENSPANG00000019907.3"/>
</dbReference>
<sequence length="437" mass="48336">MRSFGGPPCADAGAQAITTTPSSPVPRRADPRTWICPRVLLGEPGSTVGRLMQLMAPPGSSRIQGFSTAVPQLSEAGLWQYKEATGTSALDAAMAISDVGLPGEVPWKKMSAEELENQYCPSQWVVRLGAEEALRTYSQIGIEATRRARATRKSLLHVPYGDGEGEKVDIYFPDEAAEALPFFLFFHGGYWQSGSKDESAFMVDPLTAQGVAVVIVAYDIAPKGTLDQMVDQVTRSVAFVQTRYPSNGGIYLCGHSAGAHLAAMMLLANWTKHGVTPNLKGFFLVSGVFDLEPIMYTSQNIALQLTLEDAQRNSPQLKVAQTQPVDPTCRVLVVVGQFDSPEFHRQSWEFYQTLCQGEWKASFEQLHDVDHFEIVENLTQKDNVLTQVGPHPWHPFRGRQHRSRRSLLDAQTRSSRPAWPAWRNSVSTKTTKKISQM</sequence>
<dbReference type="UniPathway" id="UPA00333">
    <property type="reaction ID" value="UER00454"/>
</dbReference>
<evidence type="ECO:0000259" key="7">
    <source>
        <dbReference type="Pfam" id="PF07859"/>
    </source>
</evidence>
<proteinExistence type="inferred from homology"/>
<feature type="active site" evidence="5">
    <location>
        <position position="371"/>
    </location>
</feature>
<dbReference type="EC" id="3.5.1.9" evidence="5"/>
<accession>A0A8I5MXB7</accession>
<evidence type="ECO:0000256" key="2">
    <source>
        <dbReference type="ARBA" id="ARBA00022801"/>
    </source>
</evidence>
<dbReference type="HAMAP" id="MF_03014">
    <property type="entry name" value="KFase"/>
    <property type="match status" value="1"/>
</dbReference>
<dbReference type="GO" id="GO:0005634">
    <property type="term" value="C:nucleus"/>
    <property type="evidence" value="ECO:0007669"/>
    <property type="project" value="UniProtKB-SubCell"/>
</dbReference>
<feature type="active site" description="Nucleophile" evidence="5">
    <location>
        <position position="256"/>
    </location>
</feature>
<feature type="active site" evidence="5">
    <location>
        <position position="339"/>
    </location>
</feature>
<feature type="region of interest" description="Disordered" evidence="6">
    <location>
        <begin position="1"/>
        <end position="30"/>
    </location>
</feature>
<dbReference type="GO" id="GO:0004061">
    <property type="term" value="F:arylformamidase activity"/>
    <property type="evidence" value="ECO:0007669"/>
    <property type="project" value="UniProtKB-UniRule"/>
</dbReference>
<feature type="region of interest" description="Disordered" evidence="6">
    <location>
        <begin position="391"/>
        <end position="418"/>
    </location>
</feature>
<evidence type="ECO:0000313" key="9">
    <source>
        <dbReference type="Proteomes" id="UP000028761"/>
    </source>
</evidence>
<evidence type="ECO:0000256" key="4">
    <source>
        <dbReference type="ARBA" id="ARBA00023242"/>
    </source>
</evidence>
<evidence type="ECO:0000313" key="8">
    <source>
        <dbReference type="Ensembl" id="ENSPANP00000050265.1"/>
    </source>
</evidence>
<evidence type="ECO:0000256" key="6">
    <source>
        <dbReference type="SAM" id="MobiDB-lite"/>
    </source>
</evidence>
<feature type="short sequence motif" description="HGGXW" evidence="5">
    <location>
        <begin position="187"/>
        <end position="191"/>
    </location>
</feature>
<dbReference type="PANTHER" id="PTHR48081:SF33">
    <property type="entry name" value="KYNURENINE FORMAMIDASE"/>
    <property type="match status" value="1"/>
</dbReference>
<feature type="domain" description="Alpha/beta hydrolase fold-3" evidence="7">
    <location>
        <begin position="184"/>
        <end position="371"/>
    </location>
</feature>
<dbReference type="GO" id="GO:0005829">
    <property type="term" value="C:cytosol"/>
    <property type="evidence" value="ECO:0007669"/>
    <property type="project" value="UniProtKB-SubCell"/>
</dbReference>
<evidence type="ECO:0000256" key="1">
    <source>
        <dbReference type="ARBA" id="ARBA00022490"/>
    </source>
</evidence>
<comment type="subunit">
    <text evidence="5">Homodimer.</text>
</comment>
<dbReference type="PANTHER" id="PTHR48081">
    <property type="entry name" value="AB HYDROLASE SUPERFAMILY PROTEIN C4A8.06C"/>
    <property type="match status" value="1"/>
</dbReference>
<evidence type="ECO:0000256" key="5">
    <source>
        <dbReference type="HAMAP-Rule" id="MF_03014"/>
    </source>
</evidence>
<keyword evidence="4 5" id="KW-0539">Nucleus</keyword>
<comment type="function">
    <text evidence="5">Catalyzes the hydrolysis of N-formyl-L-kynurenine to L-kynurenine, the second step in the kynurenine pathway of tryptophan degradation. Kynurenine may be further oxidized to nicotinic acid, NAD(H) and NADP(H). Required for elimination of toxic metabolites.</text>
</comment>
<reference evidence="8" key="3">
    <citation type="submission" date="2025-09" db="UniProtKB">
        <authorList>
            <consortium name="Ensembl"/>
        </authorList>
    </citation>
    <scope>IDENTIFICATION</scope>
</reference>
<dbReference type="Pfam" id="PF07859">
    <property type="entry name" value="Abhydrolase_3"/>
    <property type="match status" value="1"/>
</dbReference>
<organism evidence="8 9">
    <name type="scientific">Papio anubis</name>
    <name type="common">Olive baboon</name>
    <dbReference type="NCBI Taxonomy" id="9555"/>
    <lineage>
        <taxon>Eukaryota</taxon>
        <taxon>Metazoa</taxon>
        <taxon>Chordata</taxon>
        <taxon>Craniata</taxon>
        <taxon>Vertebrata</taxon>
        <taxon>Euteleostomi</taxon>
        <taxon>Mammalia</taxon>
        <taxon>Eutheria</taxon>
        <taxon>Euarchontoglires</taxon>
        <taxon>Primates</taxon>
        <taxon>Haplorrhini</taxon>
        <taxon>Catarrhini</taxon>
        <taxon>Cercopithecidae</taxon>
        <taxon>Cercopithecinae</taxon>
        <taxon>Papio</taxon>
    </lineage>
</organism>
<dbReference type="GO" id="GO:0034354">
    <property type="term" value="P:'de novo' NAD+ biosynthetic process from L-tryptophan"/>
    <property type="evidence" value="ECO:0007669"/>
    <property type="project" value="UniProtKB-UniRule"/>
</dbReference>
<feature type="compositionally biased region" description="Basic residues" evidence="6">
    <location>
        <begin position="394"/>
        <end position="405"/>
    </location>
</feature>
<comment type="similarity">
    <text evidence="5">Belongs to the kynurenine formamidase family.</text>
</comment>
<reference evidence="8" key="2">
    <citation type="submission" date="2025-08" db="UniProtKB">
        <authorList>
            <consortium name="Ensembl"/>
        </authorList>
    </citation>
    <scope>IDENTIFICATION</scope>
</reference>
<dbReference type="InterPro" id="IPR013094">
    <property type="entry name" value="AB_hydrolase_3"/>
</dbReference>
<dbReference type="Gene3D" id="3.40.50.1820">
    <property type="entry name" value="alpha/beta hydrolase"/>
    <property type="match status" value="1"/>
</dbReference>
<comment type="catalytic activity">
    <reaction evidence="5">
        <text>N-formyl-L-kynurenine + H2O = L-kynurenine + formate + H(+)</text>
        <dbReference type="Rhea" id="RHEA:13009"/>
        <dbReference type="ChEBI" id="CHEBI:15377"/>
        <dbReference type="ChEBI" id="CHEBI:15378"/>
        <dbReference type="ChEBI" id="CHEBI:15740"/>
        <dbReference type="ChEBI" id="CHEBI:57959"/>
        <dbReference type="ChEBI" id="CHEBI:58629"/>
        <dbReference type="EC" id="3.5.1.9"/>
    </reaction>
</comment>
<reference evidence="8 9" key="1">
    <citation type="submission" date="2012-03" db="EMBL/GenBank/DDBJ databases">
        <title>Whole Genome Assembly of Papio anubis.</title>
        <authorList>
            <person name="Liu Y.L."/>
            <person name="Abraham K.A."/>
            <person name="Akbar H.A."/>
            <person name="Ali S.A."/>
            <person name="Anosike U.A."/>
            <person name="Aqrawi P.A."/>
            <person name="Arias F.A."/>
            <person name="Attaway T.A."/>
            <person name="Awwad R.A."/>
            <person name="Babu C.B."/>
            <person name="Bandaranaike D.B."/>
            <person name="Battles P.B."/>
            <person name="Bell A.B."/>
            <person name="Beltran B.B."/>
            <person name="Berhane-Mersha D.B."/>
            <person name="Bess C.B."/>
            <person name="Bickham C.B."/>
            <person name="Bolden T.B."/>
            <person name="Carter K.C."/>
            <person name="Chau D.C."/>
            <person name="Chavez A.C."/>
            <person name="Clerc-Blankenburg K.C."/>
            <person name="Coyle M.C."/>
            <person name="Dao M.D."/>
            <person name="Davila M.L.D."/>
            <person name="Davy-Carroll L.D."/>
            <person name="Denson S.D."/>
            <person name="Dinh H.D."/>
            <person name="Fernandez S.F."/>
            <person name="Fernando P.F."/>
            <person name="Forbes L.F."/>
            <person name="Francis C.F."/>
            <person name="Francisco L.F."/>
            <person name="Fu Q.F."/>
            <person name="Garcia-Iii R.G."/>
            <person name="Garrett T.G."/>
            <person name="Gross S.G."/>
            <person name="Gubbala S.G."/>
            <person name="Hirani K.H."/>
            <person name="Hogues M.H."/>
            <person name="Hollins B.H."/>
            <person name="Jackson L.J."/>
            <person name="Javaid M.J."/>
            <person name="Jhangiani S.J."/>
            <person name="Johnson A.J."/>
            <person name="Johnson B.J."/>
            <person name="Jones J.J."/>
            <person name="Joshi V.J."/>
            <person name="Kalu J.K."/>
            <person name="Khan N.K."/>
            <person name="Korchina V.K."/>
            <person name="Kovar C.K."/>
            <person name="Lago L.L."/>
            <person name="Lara F.L."/>
            <person name="Le T.-K.L."/>
            <person name="Lee S.L."/>
            <person name="Legall-Iii F.L."/>
            <person name="Lemon S.L."/>
            <person name="Liu J.L."/>
            <person name="Liu Y.-S.L."/>
            <person name="Liyanage D.L."/>
            <person name="Lopez J.L."/>
            <person name="Lorensuhewa L.L."/>
            <person name="Mata R.M."/>
            <person name="Mathew T.M."/>
            <person name="Mercado C.M."/>
            <person name="Mercado I.M."/>
            <person name="Morales K.M."/>
            <person name="Morgan M.M."/>
            <person name="Munidasa M.M."/>
            <person name="Ngo D.N."/>
            <person name="Nguyen L.N."/>
            <person name="Nguyen T.N."/>
            <person name="Nguyen N.N."/>
            <person name="Obregon M.O."/>
            <person name="Okwuonu G.O."/>
            <person name="Ongeri F.O."/>
            <person name="Onwere C.O."/>
            <person name="Osifeso I.O."/>
            <person name="Parra A.P."/>
            <person name="Patil S.P."/>
            <person name="Perez A.P."/>
            <person name="Perez Y.P."/>
            <person name="Pham C.P."/>
            <person name="Pu L.-L.P."/>
            <person name="Puazo M.P."/>
            <person name="Quiroz J.Q."/>
            <person name="Rouhana J.R."/>
            <person name="Ruiz M.R."/>
            <person name="Ruiz S.-J.R."/>
            <person name="Saada N.S."/>
            <person name="Santibanez J.S."/>
            <person name="Scheel M.S."/>
            <person name="Schneider B.S."/>
            <person name="Simmons D.S."/>
            <person name="Sisson I.S."/>
            <person name="Tang L.-Y.T."/>
            <person name="Thornton R.T."/>
            <person name="Tisius J.T."/>
            <person name="Toledanes G.T."/>
            <person name="Trejos Z.T."/>
            <person name="Usmani K.U."/>
            <person name="Varghese R.V."/>
            <person name="Vattathil S.V."/>
            <person name="Vee V.V."/>
            <person name="Walker D.W."/>
            <person name="Weissenberger G.W."/>
            <person name="White C.W."/>
            <person name="Williams A.W."/>
            <person name="Woodworth J.W."/>
            <person name="Wright R.W."/>
            <person name="Zhu Y.Z."/>
            <person name="Han Y.H."/>
            <person name="Newsham I.N."/>
            <person name="Nazareth L.N."/>
            <person name="Worley K.W."/>
            <person name="Muzny D.M."/>
            <person name="Rogers J.R."/>
            <person name="Gibbs R.G."/>
        </authorList>
    </citation>
    <scope>NUCLEOTIDE SEQUENCE [LARGE SCALE GENOMIC DNA]</scope>
</reference>
<dbReference type="GeneTree" id="ENSGT00390000011093"/>
<keyword evidence="1 5" id="KW-0963">Cytoplasm</keyword>
<keyword evidence="9" id="KW-1185">Reference proteome</keyword>
<dbReference type="SUPFAM" id="SSF53474">
    <property type="entry name" value="alpha/beta-Hydrolases"/>
    <property type="match status" value="1"/>
</dbReference>
<dbReference type="FunFam" id="3.40.50.1820:FF:000134">
    <property type="entry name" value="Kynurenine formamidase"/>
    <property type="match status" value="1"/>
</dbReference>
<dbReference type="AlphaFoldDB" id="A0A8I5MXB7"/>
<protein>
    <recommendedName>
        <fullName evidence="5">Kynurenine formamidase</fullName>
        <shortName evidence="5">KFA</shortName>
        <shortName evidence="5">KFase</shortName>
        <ecNumber evidence="5">3.5.1.9</ecNumber>
    </recommendedName>
    <alternativeName>
        <fullName evidence="5">Arylformamidase</fullName>
    </alternativeName>
    <alternativeName>
        <fullName evidence="5">N-formylkynurenine formamidase</fullName>
        <shortName evidence="5">FKF</shortName>
    </alternativeName>
</protein>
<keyword evidence="3 5" id="KW-0823">Tryptophan catabolism</keyword>
<dbReference type="InterPro" id="IPR050300">
    <property type="entry name" value="GDXG_lipolytic_enzyme"/>
</dbReference>
<comment type="pathway">
    <text evidence="5">Amino-acid degradation; L-tryptophan degradation via kynurenine pathway; L-kynurenine from L-tryptophan: step 2/2.</text>
</comment>
<gene>
    <name evidence="5 8" type="primary">AFMID</name>
</gene>
<keyword evidence="2 5" id="KW-0378">Hydrolase</keyword>
<evidence type="ECO:0000256" key="3">
    <source>
        <dbReference type="ARBA" id="ARBA00023079"/>
    </source>
</evidence>
<dbReference type="InterPro" id="IPR029058">
    <property type="entry name" value="AB_hydrolase_fold"/>
</dbReference>
<dbReference type="GO" id="GO:0019441">
    <property type="term" value="P:L-tryptophan catabolic process to kynurenine"/>
    <property type="evidence" value="ECO:0007669"/>
    <property type="project" value="UniProtKB-UniRule"/>
</dbReference>
<dbReference type="Proteomes" id="UP000028761">
    <property type="component" value="Chromosome 17"/>
</dbReference>
<dbReference type="InterPro" id="IPR027519">
    <property type="entry name" value="KFase_ver/fungi-typ"/>
</dbReference>
<dbReference type="OMA" id="EEAWTHS"/>